<organism evidence="1 2">
    <name type="scientific">Trichinella pseudospiralis</name>
    <name type="common">Parasitic roundworm</name>
    <dbReference type="NCBI Taxonomy" id="6337"/>
    <lineage>
        <taxon>Eukaryota</taxon>
        <taxon>Metazoa</taxon>
        <taxon>Ecdysozoa</taxon>
        <taxon>Nematoda</taxon>
        <taxon>Enoplea</taxon>
        <taxon>Dorylaimia</taxon>
        <taxon>Trichinellida</taxon>
        <taxon>Trichinellidae</taxon>
        <taxon>Trichinella</taxon>
    </lineage>
</organism>
<protein>
    <submittedName>
        <fullName evidence="1">Uncharacterized protein</fullName>
    </submittedName>
</protein>
<keyword evidence="2" id="KW-1185">Reference proteome</keyword>
<comment type="caution">
    <text evidence="1">The sequence shown here is derived from an EMBL/GenBank/DDBJ whole genome shotgun (WGS) entry which is preliminary data.</text>
</comment>
<evidence type="ECO:0000313" key="1">
    <source>
        <dbReference type="EMBL" id="KRY88453.1"/>
    </source>
</evidence>
<accession>A0A0V1FRB1</accession>
<dbReference type="EMBL" id="JYDT01000041">
    <property type="protein sequence ID" value="KRY88453.1"/>
    <property type="molecule type" value="Genomic_DNA"/>
</dbReference>
<dbReference type="Proteomes" id="UP000054995">
    <property type="component" value="Unassembled WGS sequence"/>
</dbReference>
<name>A0A0V1FRB1_TRIPS</name>
<sequence>MPTERQHLGLDCCDIVEVKYLANLTPSGQKKMKKKESLRLVERDFAPFRTDLRPIKDFDKPIVHVRW</sequence>
<evidence type="ECO:0000313" key="2">
    <source>
        <dbReference type="Proteomes" id="UP000054995"/>
    </source>
</evidence>
<dbReference type="AlphaFoldDB" id="A0A0V1FRB1"/>
<proteinExistence type="predicted"/>
<reference evidence="1 2" key="1">
    <citation type="submission" date="2015-01" db="EMBL/GenBank/DDBJ databases">
        <title>Evolution of Trichinella species and genotypes.</title>
        <authorList>
            <person name="Korhonen P.K."/>
            <person name="Edoardo P."/>
            <person name="Giuseppe L.R."/>
            <person name="Gasser R.B."/>
        </authorList>
    </citation>
    <scope>NUCLEOTIDE SEQUENCE [LARGE SCALE GENOMIC DNA]</scope>
    <source>
        <strain evidence="1">ISS470</strain>
    </source>
</reference>
<gene>
    <name evidence="1" type="ORF">T4D_16715</name>
</gene>